<comment type="caution">
    <text evidence="2">The sequence shown here is derived from an EMBL/GenBank/DDBJ whole genome shotgun (WGS) entry which is preliminary data.</text>
</comment>
<sequence>MSIKLRLNENKSGVSFYSHAVRYQPHDQPGATARVNVAAGKLFSRPRGSCKALGDKNTPLNMLNAPESRAASSSPVKQRRGYESVDAGGAARRPARDPRQRMSEIYL</sequence>
<name>A0A4Z2FDM0_9TELE</name>
<evidence type="ECO:0000313" key="3">
    <source>
        <dbReference type="Proteomes" id="UP000314294"/>
    </source>
</evidence>
<dbReference type="Proteomes" id="UP000314294">
    <property type="component" value="Unassembled WGS sequence"/>
</dbReference>
<evidence type="ECO:0000256" key="1">
    <source>
        <dbReference type="SAM" id="MobiDB-lite"/>
    </source>
</evidence>
<feature type="compositionally biased region" description="Basic and acidic residues" evidence="1">
    <location>
        <begin position="94"/>
        <end position="107"/>
    </location>
</feature>
<keyword evidence="3" id="KW-1185">Reference proteome</keyword>
<organism evidence="2 3">
    <name type="scientific">Liparis tanakae</name>
    <name type="common">Tanaka's snailfish</name>
    <dbReference type="NCBI Taxonomy" id="230148"/>
    <lineage>
        <taxon>Eukaryota</taxon>
        <taxon>Metazoa</taxon>
        <taxon>Chordata</taxon>
        <taxon>Craniata</taxon>
        <taxon>Vertebrata</taxon>
        <taxon>Euteleostomi</taxon>
        <taxon>Actinopterygii</taxon>
        <taxon>Neopterygii</taxon>
        <taxon>Teleostei</taxon>
        <taxon>Neoteleostei</taxon>
        <taxon>Acanthomorphata</taxon>
        <taxon>Eupercaria</taxon>
        <taxon>Perciformes</taxon>
        <taxon>Cottioidei</taxon>
        <taxon>Cottales</taxon>
        <taxon>Liparidae</taxon>
        <taxon>Liparis</taxon>
    </lineage>
</organism>
<gene>
    <name evidence="2" type="ORF">EYF80_050496</name>
</gene>
<protein>
    <submittedName>
        <fullName evidence="2">Uncharacterized protein</fullName>
    </submittedName>
</protein>
<dbReference type="EMBL" id="SRLO01001289">
    <property type="protein sequence ID" value="TNN39326.1"/>
    <property type="molecule type" value="Genomic_DNA"/>
</dbReference>
<accession>A0A4Z2FDM0</accession>
<feature type="region of interest" description="Disordered" evidence="1">
    <location>
        <begin position="49"/>
        <end position="107"/>
    </location>
</feature>
<reference evidence="2 3" key="1">
    <citation type="submission" date="2019-03" db="EMBL/GenBank/DDBJ databases">
        <title>First draft genome of Liparis tanakae, snailfish: a comprehensive survey of snailfish specific genes.</title>
        <authorList>
            <person name="Kim W."/>
            <person name="Song I."/>
            <person name="Jeong J.-H."/>
            <person name="Kim D."/>
            <person name="Kim S."/>
            <person name="Ryu S."/>
            <person name="Song J.Y."/>
            <person name="Lee S.K."/>
        </authorList>
    </citation>
    <scope>NUCLEOTIDE SEQUENCE [LARGE SCALE GENOMIC DNA]</scope>
    <source>
        <tissue evidence="2">Muscle</tissue>
    </source>
</reference>
<proteinExistence type="predicted"/>
<dbReference type="AlphaFoldDB" id="A0A4Z2FDM0"/>
<evidence type="ECO:0000313" key="2">
    <source>
        <dbReference type="EMBL" id="TNN39326.1"/>
    </source>
</evidence>